<evidence type="ECO:0000256" key="5">
    <source>
        <dbReference type="ARBA" id="ARBA00023004"/>
    </source>
</evidence>
<reference evidence="8" key="1">
    <citation type="submission" date="2023-10" db="EMBL/GenBank/DDBJ databases">
        <authorList>
            <person name="Hackl T."/>
        </authorList>
    </citation>
    <scope>NUCLEOTIDE SEQUENCE</scope>
</reference>
<dbReference type="AlphaFoldDB" id="A0AAI8YG10"/>
<proteinExistence type="inferred from homology"/>
<dbReference type="InterPro" id="IPR036396">
    <property type="entry name" value="Cyt_P450_sf"/>
</dbReference>
<evidence type="ECO:0000256" key="1">
    <source>
        <dbReference type="ARBA" id="ARBA00001971"/>
    </source>
</evidence>
<gene>
    <name evidence="8" type="ORF">KHLLAP_LOCUS6391</name>
</gene>
<evidence type="ECO:0000313" key="9">
    <source>
        <dbReference type="Proteomes" id="UP001295740"/>
    </source>
</evidence>
<comment type="cofactor">
    <cofactor evidence="1">
        <name>heme</name>
        <dbReference type="ChEBI" id="CHEBI:30413"/>
    </cofactor>
</comment>
<keyword evidence="9" id="KW-1185">Reference proteome</keyword>
<dbReference type="GO" id="GO:0016705">
    <property type="term" value="F:oxidoreductase activity, acting on paired donors, with incorporation or reduction of molecular oxygen"/>
    <property type="evidence" value="ECO:0007669"/>
    <property type="project" value="InterPro"/>
</dbReference>
<evidence type="ECO:0000256" key="2">
    <source>
        <dbReference type="ARBA" id="ARBA00010617"/>
    </source>
</evidence>
<evidence type="ECO:0000256" key="3">
    <source>
        <dbReference type="ARBA" id="ARBA00022723"/>
    </source>
</evidence>
<comment type="similarity">
    <text evidence="2 7">Belongs to the cytochrome P450 family.</text>
</comment>
<dbReference type="PANTHER" id="PTHR24287:SF19">
    <property type="entry name" value="CYTOCHROME P450"/>
    <property type="match status" value="1"/>
</dbReference>
<dbReference type="InterPro" id="IPR001128">
    <property type="entry name" value="Cyt_P450"/>
</dbReference>
<name>A0AAI8YG10_9PEZI</name>
<dbReference type="Proteomes" id="UP001295740">
    <property type="component" value="Unassembled WGS sequence"/>
</dbReference>
<dbReference type="GO" id="GO:0004497">
    <property type="term" value="F:monooxygenase activity"/>
    <property type="evidence" value="ECO:0007669"/>
    <property type="project" value="UniProtKB-KW"/>
</dbReference>
<keyword evidence="5 7" id="KW-0408">Iron</keyword>
<protein>
    <submittedName>
        <fullName evidence="8">Uu.00g000530.m01.CDS01</fullName>
    </submittedName>
</protein>
<dbReference type="EMBL" id="CAUWAG010000008">
    <property type="protein sequence ID" value="CAJ2505923.1"/>
    <property type="molecule type" value="Genomic_DNA"/>
</dbReference>
<dbReference type="PROSITE" id="PS00086">
    <property type="entry name" value="CYTOCHROME_P450"/>
    <property type="match status" value="1"/>
</dbReference>
<evidence type="ECO:0000313" key="8">
    <source>
        <dbReference type="EMBL" id="CAJ2505923.1"/>
    </source>
</evidence>
<dbReference type="GO" id="GO:0005506">
    <property type="term" value="F:iron ion binding"/>
    <property type="evidence" value="ECO:0007669"/>
    <property type="project" value="InterPro"/>
</dbReference>
<dbReference type="SUPFAM" id="SSF48264">
    <property type="entry name" value="Cytochrome P450"/>
    <property type="match status" value="1"/>
</dbReference>
<organism evidence="8 9">
    <name type="scientific">Anthostomella pinea</name>
    <dbReference type="NCBI Taxonomy" id="933095"/>
    <lineage>
        <taxon>Eukaryota</taxon>
        <taxon>Fungi</taxon>
        <taxon>Dikarya</taxon>
        <taxon>Ascomycota</taxon>
        <taxon>Pezizomycotina</taxon>
        <taxon>Sordariomycetes</taxon>
        <taxon>Xylariomycetidae</taxon>
        <taxon>Xylariales</taxon>
        <taxon>Xylariaceae</taxon>
        <taxon>Anthostomella</taxon>
    </lineage>
</organism>
<dbReference type="GO" id="GO:0020037">
    <property type="term" value="F:heme binding"/>
    <property type="evidence" value="ECO:0007669"/>
    <property type="project" value="InterPro"/>
</dbReference>
<keyword evidence="3 7" id="KW-0479">Metal-binding</keyword>
<dbReference type="PANTHER" id="PTHR24287">
    <property type="entry name" value="P450, PUTATIVE (EUROFUNG)-RELATED"/>
    <property type="match status" value="1"/>
</dbReference>
<sequence length="274" mass="31617">MLGPYLWLLFRDPKWFTDCDTVNTFLGKRVDEVLARLEKSQTTKSEKPEGHQQLLLIDEMAKVTQDRLTLRFQMNNIFTPAHDGAAITLSNAFFHLSRKPAAWAKLQAEVLPTSDAPITYKLLKKYQYLKNVIRETHRVTPISTMIIRQCVKEVVLPTGGGTDGSSPLYMREGDVIEMNLRNTFRDKTFWGDDADEFRPERWDDLRPMWEYTPFGGGPRICPGFRLTFAEVAYTMVFILREFGGLESRDDRPWTEETRSTFLNLHGTKVALFPA</sequence>
<dbReference type="PRINTS" id="PR00385">
    <property type="entry name" value="P450"/>
</dbReference>
<keyword evidence="4 7" id="KW-0560">Oxidoreductase</keyword>
<keyword evidence="6 7" id="KW-0503">Monooxygenase</keyword>
<dbReference type="InterPro" id="IPR047146">
    <property type="entry name" value="Cyt_P450_E_CYP52_fungi"/>
</dbReference>
<comment type="caution">
    <text evidence="8">The sequence shown here is derived from an EMBL/GenBank/DDBJ whole genome shotgun (WGS) entry which is preliminary data.</text>
</comment>
<dbReference type="Pfam" id="PF00067">
    <property type="entry name" value="p450"/>
    <property type="match status" value="1"/>
</dbReference>
<evidence type="ECO:0000256" key="4">
    <source>
        <dbReference type="ARBA" id="ARBA00023002"/>
    </source>
</evidence>
<accession>A0AAI8YG10</accession>
<keyword evidence="7" id="KW-0349">Heme</keyword>
<dbReference type="Gene3D" id="1.10.630.10">
    <property type="entry name" value="Cytochrome P450"/>
    <property type="match status" value="1"/>
</dbReference>
<evidence type="ECO:0000256" key="6">
    <source>
        <dbReference type="ARBA" id="ARBA00023033"/>
    </source>
</evidence>
<evidence type="ECO:0000256" key="7">
    <source>
        <dbReference type="RuleBase" id="RU000461"/>
    </source>
</evidence>
<dbReference type="InterPro" id="IPR017972">
    <property type="entry name" value="Cyt_P450_CS"/>
</dbReference>